<reference evidence="10" key="1">
    <citation type="submission" date="2016-02" db="EMBL/GenBank/DDBJ databases">
        <title>Comparative genomics of biotechnologically important yeasts.</title>
        <authorList>
            <consortium name="DOE Joint Genome Institute"/>
            <person name="Riley R."/>
            <person name="Haridas S."/>
            <person name="Wolfe K.H."/>
            <person name="Lopes M.R."/>
            <person name="Hittinger C.T."/>
            <person name="Goker M."/>
            <person name="Salamov A."/>
            <person name="Wisecaver J."/>
            <person name="Long T.M."/>
            <person name="Aerts A.L."/>
            <person name="Barry K."/>
            <person name="Choi C."/>
            <person name="Clum A."/>
            <person name="Coughlan A.Y."/>
            <person name="Deshpande S."/>
            <person name="Douglass A.P."/>
            <person name="Hanson S.J."/>
            <person name="Klenk H.-P."/>
            <person name="Labutti K."/>
            <person name="Lapidus A."/>
            <person name="Lindquist E."/>
            <person name="Lipzen A."/>
            <person name="Meier-Kolthoff J.P."/>
            <person name="Ohm R.A."/>
            <person name="Otillar R.P."/>
            <person name="Pangilinan J."/>
            <person name="Peng Y."/>
            <person name="Rokas A."/>
            <person name="Rosa C.A."/>
            <person name="Scheuner C."/>
            <person name="Sibirny A.A."/>
            <person name="Slot J.C."/>
            <person name="Stielow J.B."/>
            <person name="Sun H."/>
            <person name="Kurtzman C.P."/>
            <person name="Blackwell M."/>
            <person name="Jeffries T.W."/>
            <person name="Grigoriev I.V."/>
        </authorList>
    </citation>
    <scope>NUCLEOTIDE SEQUENCE [LARGE SCALE GENOMIC DNA]</scope>
    <source>
        <strain evidence="10">NRRL Y-17796</strain>
    </source>
</reference>
<keyword evidence="3" id="KW-0479">Metal-binding</keyword>
<dbReference type="OrthoDB" id="3341310at2759"/>
<evidence type="ECO:0000313" key="10">
    <source>
        <dbReference type="Proteomes" id="UP000095023"/>
    </source>
</evidence>
<dbReference type="SUPFAM" id="SSF52499">
    <property type="entry name" value="Isochorismatase-like hydrolases"/>
    <property type="match status" value="1"/>
</dbReference>
<keyword evidence="4" id="KW-0378">Hydrolase</keyword>
<evidence type="ECO:0000256" key="2">
    <source>
        <dbReference type="ARBA" id="ARBA00022642"/>
    </source>
</evidence>
<evidence type="ECO:0000256" key="3">
    <source>
        <dbReference type="ARBA" id="ARBA00022723"/>
    </source>
</evidence>
<accession>A0A1E4TEE6</accession>
<evidence type="ECO:0000256" key="5">
    <source>
        <dbReference type="ARBA" id="ARBA00037900"/>
    </source>
</evidence>
<dbReference type="GO" id="GO:0046872">
    <property type="term" value="F:metal ion binding"/>
    <property type="evidence" value="ECO:0007669"/>
    <property type="project" value="UniProtKB-KW"/>
</dbReference>
<feature type="domain" description="Isochorismatase-like" evidence="8">
    <location>
        <begin position="4"/>
        <end position="192"/>
    </location>
</feature>
<dbReference type="AlphaFoldDB" id="A0A1E4TEE6"/>
<dbReference type="InterPro" id="IPR000868">
    <property type="entry name" value="Isochorismatase-like_dom"/>
</dbReference>
<comment type="pathway">
    <text evidence="5">Cofactor biosynthesis; nicotinate biosynthesis; nicotinate from nicotinamide: step 1/1.</text>
</comment>
<dbReference type="GO" id="GO:0000781">
    <property type="term" value="C:chromosome, telomeric region"/>
    <property type="evidence" value="ECO:0007669"/>
    <property type="project" value="GOC"/>
</dbReference>
<dbReference type="GO" id="GO:0019358">
    <property type="term" value="P:nicotinate nucleotide salvage"/>
    <property type="evidence" value="ECO:0007669"/>
    <property type="project" value="EnsemblFungi"/>
</dbReference>
<name>A0A1E4TEE6_9ASCO</name>
<evidence type="ECO:0000256" key="4">
    <source>
        <dbReference type="ARBA" id="ARBA00022801"/>
    </source>
</evidence>
<keyword evidence="10" id="KW-1185">Reference proteome</keyword>
<keyword evidence="2" id="KW-0662">Pyridine nucleotide biosynthesis</keyword>
<gene>
    <name evidence="9" type="ORF">CANCADRAFT_1867</name>
</gene>
<organism evidence="9 10">
    <name type="scientific">Tortispora caseinolytica NRRL Y-17796</name>
    <dbReference type="NCBI Taxonomy" id="767744"/>
    <lineage>
        <taxon>Eukaryota</taxon>
        <taxon>Fungi</taxon>
        <taxon>Dikarya</taxon>
        <taxon>Ascomycota</taxon>
        <taxon>Saccharomycotina</taxon>
        <taxon>Trigonopsidomycetes</taxon>
        <taxon>Trigonopsidales</taxon>
        <taxon>Trigonopsidaceae</taxon>
        <taxon>Tortispora</taxon>
    </lineage>
</organism>
<sequence>MKRCLFIVDMQEDFLPPNGALAVNQGRDIIPRINELAKSGEYDLTVMSRDWHPKGHISFASAHAGAKAYETVIDIKHPSGKGDIYKERLWPDHCVQGSSGADFAPELDFAPDYIVNKAADREIEQYSAFCDVWGITETELDSYLKAQGVTDIDVVGVAYDYCVSSTARDAAKYGYKTRLIRDCTKAVDPASIPTVEKQLTSAGVELV</sequence>
<dbReference type="Pfam" id="PF00857">
    <property type="entry name" value="Isochorismatase"/>
    <property type="match status" value="1"/>
</dbReference>
<dbReference type="CDD" id="cd01011">
    <property type="entry name" value="nicotinamidase"/>
    <property type="match status" value="1"/>
</dbReference>
<dbReference type="GO" id="GO:0008936">
    <property type="term" value="F:nicotinamidase activity"/>
    <property type="evidence" value="ECO:0007669"/>
    <property type="project" value="UniProtKB-EC"/>
</dbReference>
<dbReference type="EC" id="3.5.1.19" evidence="6"/>
<protein>
    <recommendedName>
        <fullName evidence="6">nicotinamidase</fullName>
        <ecNumber evidence="6">3.5.1.19</ecNumber>
    </recommendedName>
    <alternativeName>
        <fullName evidence="7">Nicotinamide deamidase</fullName>
    </alternativeName>
</protein>
<dbReference type="GO" id="GO:0031509">
    <property type="term" value="P:subtelomeric heterochromatin formation"/>
    <property type="evidence" value="ECO:0007669"/>
    <property type="project" value="EnsemblFungi"/>
</dbReference>
<dbReference type="GO" id="GO:0005777">
    <property type="term" value="C:peroxisome"/>
    <property type="evidence" value="ECO:0007669"/>
    <property type="project" value="EnsemblFungi"/>
</dbReference>
<dbReference type="EMBL" id="KV453842">
    <property type="protein sequence ID" value="ODV90134.1"/>
    <property type="molecule type" value="Genomic_DNA"/>
</dbReference>
<evidence type="ECO:0000256" key="1">
    <source>
        <dbReference type="ARBA" id="ARBA00006336"/>
    </source>
</evidence>
<dbReference type="PANTHER" id="PTHR11080">
    <property type="entry name" value="PYRAZINAMIDASE/NICOTINAMIDASE"/>
    <property type="match status" value="1"/>
</dbReference>
<evidence type="ECO:0000256" key="7">
    <source>
        <dbReference type="ARBA" id="ARBA00043224"/>
    </source>
</evidence>
<dbReference type="GO" id="GO:1904524">
    <property type="term" value="P:negative regulation of DNA amplification"/>
    <property type="evidence" value="ECO:0007669"/>
    <property type="project" value="EnsemblFungi"/>
</dbReference>
<comment type="similarity">
    <text evidence="1">Belongs to the isochorismatase family.</text>
</comment>
<evidence type="ECO:0000259" key="8">
    <source>
        <dbReference type="Pfam" id="PF00857"/>
    </source>
</evidence>
<dbReference type="PANTHER" id="PTHR11080:SF2">
    <property type="entry name" value="LD05707P"/>
    <property type="match status" value="1"/>
</dbReference>
<dbReference type="Proteomes" id="UP000095023">
    <property type="component" value="Unassembled WGS sequence"/>
</dbReference>
<evidence type="ECO:0000313" key="9">
    <source>
        <dbReference type="EMBL" id="ODV90134.1"/>
    </source>
</evidence>
<evidence type="ECO:0000256" key="6">
    <source>
        <dbReference type="ARBA" id="ARBA00039017"/>
    </source>
</evidence>
<dbReference type="InterPro" id="IPR052347">
    <property type="entry name" value="Isochorismatase_Nicotinamidase"/>
</dbReference>
<dbReference type="Gene3D" id="3.40.50.850">
    <property type="entry name" value="Isochorismatase-like"/>
    <property type="match status" value="1"/>
</dbReference>
<dbReference type="GO" id="GO:0005634">
    <property type="term" value="C:nucleus"/>
    <property type="evidence" value="ECO:0007669"/>
    <property type="project" value="EnsemblFungi"/>
</dbReference>
<dbReference type="GO" id="GO:0000183">
    <property type="term" value="P:rDNA heterochromatin formation"/>
    <property type="evidence" value="ECO:0007669"/>
    <property type="project" value="EnsemblFungi"/>
</dbReference>
<dbReference type="InterPro" id="IPR036380">
    <property type="entry name" value="Isochorismatase-like_sf"/>
</dbReference>
<proteinExistence type="inferred from homology"/>